<dbReference type="InterPro" id="IPR017972">
    <property type="entry name" value="Cyt_P450_CS"/>
</dbReference>
<evidence type="ECO:0000256" key="11">
    <source>
        <dbReference type="ARBA" id="ARBA00023004"/>
    </source>
</evidence>
<dbReference type="SUPFAM" id="SSF48264">
    <property type="entry name" value="Cytochrome P450"/>
    <property type="match status" value="1"/>
</dbReference>
<feature type="non-terminal residue" evidence="16">
    <location>
        <position position="1"/>
    </location>
</feature>
<keyword evidence="9" id="KW-0492">Microsome</keyword>
<evidence type="ECO:0000313" key="16">
    <source>
        <dbReference type="EMBL" id="EFN83839.1"/>
    </source>
</evidence>
<dbReference type="PRINTS" id="PR00385">
    <property type="entry name" value="P450"/>
</dbReference>
<protein>
    <submittedName>
        <fullName evidence="16">Cytochrome P450 4C1</fullName>
    </submittedName>
</protein>
<evidence type="ECO:0000256" key="12">
    <source>
        <dbReference type="ARBA" id="ARBA00023033"/>
    </source>
</evidence>
<dbReference type="InterPro" id="IPR050196">
    <property type="entry name" value="Cytochrome_P450_Monoox"/>
</dbReference>
<evidence type="ECO:0000256" key="15">
    <source>
        <dbReference type="RuleBase" id="RU000461"/>
    </source>
</evidence>
<dbReference type="GO" id="GO:0004497">
    <property type="term" value="F:monooxygenase activity"/>
    <property type="evidence" value="ECO:0007669"/>
    <property type="project" value="UniProtKB-KW"/>
</dbReference>
<dbReference type="InterPro" id="IPR002401">
    <property type="entry name" value="Cyt_P450_E_grp-I"/>
</dbReference>
<evidence type="ECO:0000256" key="7">
    <source>
        <dbReference type="ARBA" id="ARBA00022723"/>
    </source>
</evidence>
<proteinExistence type="inferred from homology"/>
<evidence type="ECO:0000256" key="3">
    <source>
        <dbReference type="ARBA" id="ARBA00004174"/>
    </source>
</evidence>
<evidence type="ECO:0000256" key="8">
    <source>
        <dbReference type="ARBA" id="ARBA00022824"/>
    </source>
</evidence>
<keyword evidence="11 14" id="KW-0408">Iron</keyword>
<comment type="function">
    <text evidence="2">May be involved in the metabolism of insect hormones and in the breakdown of synthetic insecticides.</text>
</comment>
<dbReference type="Proteomes" id="UP000008237">
    <property type="component" value="Unassembled WGS sequence"/>
</dbReference>
<evidence type="ECO:0000256" key="14">
    <source>
        <dbReference type="PIRSR" id="PIRSR602401-1"/>
    </source>
</evidence>
<dbReference type="PRINTS" id="PR00463">
    <property type="entry name" value="EP450I"/>
</dbReference>
<comment type="similarity">
    <text evidence="5 15">Belongs to the cytochrome P450 family.</text>
</comment>
<comment type="cofactor">
    <cofactor evidence="1 14">
        <name>heme</name>
        <dbReference type="ChEBI" id="CHEBI:30413"/>
    </cofactor>
</comment>
<dbReference type="OMA" id="MIIMKSI"/>
<dbReference type="PROSITE" id="PS00086">
    <property type="entry name" value="CYTOCHROME_P450"/>
    <property type="match status" value="1"/>
</dbReference>
<dbReference type="PANTHER" id="PTHR24291:SF189">
    <property type="entry name" value="CYTOCHROME P450 4C3-RELATED"/>
    <property type="match status" value="1"/>
</dbReference>
<evidence type="ECO:0000256" key="9">
    <source>
        <dbReference type="ARBA" id="ARBA00022848"/>
    </source>
</evidence>
<evidence type="ECO:0000256" key="5">
    <source>
        <dbReference type="ARBA" id="ARBA00010617"/>
    </source>
</evidence>
<dbReference type="Gene3D" id="1.10.630.10">
    <property type="entry name" value="Cytochrome P450"/>
    <property type="match status" value="1"/>
</dbReference>
<dbReference type="InterPro" id="IPR001128">
    <property type="entry name" value="Cyt_P450"/>
</dbReference>
<gene>
    <name evidence="16" type="ORF">EAI_15721</name>
</gene>
<evidence type="ECO:0000256" key="10">
    <source>
        <dbReference type="ARBA" id="ARBA00023002"/>
    </source>
</evidence>
<keyword evidence="13" id="KW-0472">Membrane</keyword>
<dbReference type="OrthoDB" id="1470350at2759"/>
<keyword evidence="12 15" id="KW-0503">Monooxygenase</keyword>
<evidence type="ECO:0000256" key="6">
    <source>
        <dbReference type="ARBA" id="ARBA00022617"/>
    </source>
</evidence>
<keyword evidence="6 14" id="KW-0349">Heme</keyword>
<feature type="binding site" description="axial binding residue" evidence="14">
    <location>
        <position position="300"/>
    </location>
    <ligand>
        <name>heme</name>
        <dbReference type="ChEBI" id="CHEBI:30413"/>
    </ligand>
    <ligandPart>
        <name>Fe</name>
        <dbReference type="ChEBI" id="CHEBI:18248"/>
    </ligandPart>
</feature>
<evidence type="ECO:0000256" key="4">
    <source>
        <dbReference type="ARBA" id="ARBA00004406"/>
    </source>
</evidence>
<dbReference type="GO" id="GO:0005506">
    <property type="term" value="F:iron ion binding"/>
    <property type="evidence" value="ECO:0007669"/>
    <property type="project" value="InterPro"/>
</dbReference>
<accession>E2BKB5</accession>
<dbReference type="InterPro" id="IPR036396">
    <property type="entry name" value="Cyt_P450_sf"/>
</dbReference>
<evidence type="ECO:0000256" key="1">
    <source>
        <dbReference type="ARBA" id="ARBA00001971"/>
    </source>
</evidence>
<dbReference type="GO" id="GO:0016705">
    <property type="term" value="F:oxidoreductase activity, acting on paired donors, with incorporation or reduction of molecular oxygen"/>
    <property type="evidence" value="ECO:0007669"/>
    <property type="project" value="InterPro"/>
</dbReference>
<keyword evidence="7 14" id="KW-0479">Metal-binding</keyword>
<dbReference type="Pfam" id="PF00067">
    <property type="entry name" value="p450"/>
    <property type="match status" value="1"/>
</dbReference>
<dbReference type="GO" id="GO:0005789">
    <property type="term" value="C:endoplasmic reticulum membrane"/>
    <property type="evidence" value="ECO:0007669"/>
    <property type="project" value="UniProtKB-SubCell"/>
</dbReference>
<evidence type="ECO:0000313" key="17">
    <source>
        <dbReference type="Proteomes" id="UP000008237"/>
    </source>
</evidence>
<keyword evidence="17" id="KW-1185">Reference proteome</keyword>
<evidence type="ECO:0000256" key="13">
    <source>
        <dbReference type="ARBA" id="ARBA00023136"/>
    </source>
</evidence>
<name>E2BKB5_HARSA</name>
<comment type="subcellular location">
    <subcellularLocation>
        <location evidence="4">Endoplasmic reticulum membrane</location>
        <topology evidence="4">Peripheral membrane protein</topology>
    </subcellularLocation>
    <subcellularLocation>
        <location evidence="3">Microsome membrane</location>
        <topology evidence="3">Peripheral membrane protein</topology>
    </subcellularLocation>
</comment>
<dbReference type="GO" id="GO:0020037">
    <property type="term" value="F:heme binding"/>
    <property type="evidence" value="ECO:0007669"/>
    <property type="project" value="InterPro"/>
</dbReference>
<sequence length="356" mass="41729">WVTHRKMLTTSFNTNILRVFCDTFVKQASIFMEKLEHMTNDEIDLDHHLATCTLDIVYDTLLGINLESQSNKNNQYAKAVSRLKNIVIHRLRNIFLHSDMIFNLTTLNREQQKHINYLNSVAEEVAKRIFLDILMEASDEGKKFNRKEILDEINTMVTAASDTTAITMYFTIFMLANFPEIQEKVYEELVEIYGTQDPKTVPVKFEDLQHMNYLERVIKETLRLFPIGPIIGRRLDENLQIGEYILPEGAEVGIGIIHMHRNEKYWLNALTFDPDRFLPENMKNIHPYCYIPFSNGPRNCIGSRYGMMSMKVLISTLLRTFILKVDKRMEINEIELKVEMMLASRKPLKVRIEKRN</sequence>
<dbReference type="PANTHER" id="PTHR24291">
    <property type="entry name" value="CYTOCHROME P450 FAMILY 4"/>
    <property type="match status" value="1"/>
</dbReference>
<keyword evidence="8" id="KW-0256">Endoplasmic reticulum</keyword>
<evidence type="ECO:0000256" key="2">
    <source>
        <dbReference type="ARBA" id="ARBA00003690"/>
    </source>
</evidence>
<reference evidence="16 17" key="1">
    <citation type="journal article" date="2010" name="Science">
        <title>Genomic comparison of the ants Camponotus floridanus and Harpegnathos saltator.</title>
        <authorList>
            <person name="Bonasio R."/>
            <person name="Zhang G."/>
            <person name="Ye C."/>
            <person name="Mutti N.S."/>
            <person name="Fang X."/>
            <person name="Qin N."/>
            <person name="Donahue G."/>
            <person name="Yang P."/>
            <person name="Li Q."/>
            <person name="Li C."/>
            <person name="Zhang P."/>
            <person name="Huang Z."/>
            <person name="Berger S.L."/>
            <person name="Reinberg D."/>
            <person name="Wang J."/>
            <person name="Liebig J."/>
        </authorList>
    </citation>
    <scope>NUCLEOTIDE SEQUENCE [LARGE SCALE GENOMIC DNA]</scope>
    <source>
        <strain evidence="16 17">R22 G/1</strain>
    </source>
</reference>
<dbReference type="InParanoid" id="E2BKB5"/>
<dbReference type="EMBL" id="GL448783">
    <property type="protein sequence ID" value="EFN83839.1"/>
    <property type="molecule type" value="Genomic_DNA"/>
</dbReference>
<organism evidence="17">
    <name type="scientific">Harpegnathos saltator</name>
    <name type="common">Jerdon's jumping ant</name>
    <dbReference type="NCBI Taxonomy" id="610380"/>
    <lineage>
        <taxon>Eukaryota</taxon>
        <taxon>Metazoa</taxon>
        <taxon>Ecdysozoa</taxon>
        <taxon>Arthropoda</taxon>
        <taxon>Hexapoda</taxon>
        <taxon>Insecta</taxon>
        <taxon>Pterygota</taxon>
        <taxon>Neoptera</taxon>
        <taxon>Endopterygota</taxon>
        <taxon>Hymenoptera</taxon>
        <taxon>Apocrita</taxon>
        <taxon>Aculeata</taxon>
        <taxon>Formicoidea</taxon>
        <taxon>Formicidae</taxon>
        <taxon>Ponerinae</taxon>
        <taxon>Ponerini</taxon>
        <taxon>Harpegnathos</taxon>
    </lineage>
</organism>
<keyword evidence="10 15" id="KW-0560">Oxidoreductase</keyword>
<dbReference type="AlphaFoldDB" id="E2BKB5"/>